<dbReference type="AlphaFoldDB" id="A0A1M4ZFP3"/>
<sequence>MNQCSFWIGCRVKFLSQFILLLTVSLISFQAFSQSKEKIKVAIAPEYDDVSGAHRFLFGESYRKLWAAPVTLKVFYLGKEKGGLRITGKGGGLQTKSLRLVDNTGREWVLRSVQKYPERALPKKLRATIAKDILQDQVVTSHPYAALTVPPFAEALGILHTNPQIVFVPDDPALGQYRKDFANTVLLFEEREPDGVPDTDNTDKAQGKAEEDNDVKFDQKKLLRARLLDHFLGDWDRHEDQWRWEKNKTGEEVLYEPIPRDRDKVYYTTSGLLPGLLSTQPGKANLQPFGDHIKKIGSYNYNNRFFDRYFLNDLSEEDWREQVSFVQNTLTDSLIRYAVSMLPDTIYALSANKIIQTLIARRATLKETALDYYHFLARTVDIPASDKAELFDLQVGETGKVDLSIYKNPGEVSRGDLLFHRVFLPSETDEIRLFGLGGDDVYQVHGSTKTSIRIHMIGGDGVDSFFIDPLLHNRRRMYIYDRADQPNKLPSSKFARLRTSTDSTINEFDRKSFLYDHTGPVISAQYDLDLGFIFKAGMVYERQGFRKVFYAKRHSFFVNYAPARQSFMVQYNGDYKKLFGKNDLSINLQTRGPHNIATFFGIGNESPFVNKDGQSILYYRNRYDVASGDVRIHRSPAKIFEYNAGFGFQYYNSEQKNNLTQFLSEFSELNPSQQVFSRQFFAGLVGGARINSKKETLIPSKGFFWNMDWKAMKQLGGDHKWYGQVVSEAILYLPIISDNIVLANRVGAGTSIGQPAYYQQLQLGGYNNLRGFYVNRFTGRSMFYHNLELRAKLFDFTSYLFPGSVGIMAFNDEGRVWVPGEHSQQWHHGYGGGLFIIPADLVLIQASIANSKEGIQPYVSLGLSF</sequence>
<name>A0A1M4ZFP3_9BACT</name>
<feature type="region of interest" description="Disordered" evidence="1">
    <location>
        <begin position="190"/>
        <end position="213"/>
    </location>
</feature>
<evidence type="ECO:0000256" key="1">
    <source>
        <dbReference type="SAM" id="MobiDB-lite"/>
    </source>
</evidence>
<organism evidence="2 3">
    <name type="scientific">Flavisolibacter ginsengisoli DSM 18119</name>
    <dbReference type="NCBI Taxonomy" id="1121884"/>
    <lineage>
        <taxon>Bacteria</taxon>
        <taxon>Pseudomonadati</taxon>
        <taxon>Bacteroidota</taxon>
        <taxon>Chitinophagia</taxon>
        <taxon>Chitinophagales</taxon>
        <taxon>Chitinophagaceae</taxon>
        <taxon>Flavisolibacter</taxon>
    </lineage>
</organism>
<accession>A0A1M4ZFP3</accession>
<dbReference type="Proteomes" id="UP000184048">
    <property type="component" value="Unassembled WGS sequence"/>
</dbReference>
<reference evidence="2 3" key="1">
    <citation type="submission" date="2016-11" db="EMBL/GenBank/DDBJ databases">
        <authorList>
            <person name="Jaros S."/>
            <person name="Januszkiewicz K."/>
            <person name="Wedrychowicz H."/>
        </authorList>
    </citation>
    <scope>NUCLEOTIDE SEQUENCE [LARGE SCALE GENOMIC DNA]</scope>
    <source>
        <strain evidence="2 3">DSM 18119</strain>
    </source>
</reference>
<dbReference type="STRING" id="1121884.SAMN02745131_01924"/>
<feature type="compositionally biased region" description="Basic and acidic residues" evidence="1">
    <location>
        <begin position="201"/>
        <end position="213"/>
    </location>
</feature>
<evidence type="ECO:0000313" key="2">
    <source>
        <dbReference type="EMBL" id="SHF16768.1"/>
    </source>
</evidence>
<evidence type="ECO:0000313" key="3">
    <source>
        <dbReference type="Proteomes" id="UP000184048"/>
    </source>
</evidence>
<dbReference type="EMBL" id="FQUU01000007">
    <property type="protein sequence ID" value="SHF16768.1"/>
    <property type="molecule type" value="Genomic_DNA"/>
</dbReference>
<evidence type="ECO:0008006" key="4">
    <source>
        <dbReference type="Google" id="ProtNLM"/>
    </source>
</evidence>
<proteinExistence type="predicted"/>
<protein>
    <recommendedName>
        <fullName evidence="4">Surface antigen</fullName>
    </recommendedName>
</protein>
<keyword evidence="3" id="KW-1185">Reference proteome</keyword>
<gene>
    <name evidence="2" type="ORF">SAMN02745131_01924</name>
</gene>